<dbReference type="PANTHER" id="PTHR11959:SF1">
    <property type="entry name" value="4-HYDROXYPHENYLPYRUVATE DIOXYGENASE"/>
    <property type="match status" value="1"/>
</dbReference>
<keyword evidence="5" id="KW-0408">Iron</keyword>
<dbReference type="CDD" id="cd08342">
    <property type="entry name" value="HPPD_N_like"/>
    <property type="match status" value="1"/>
</dbReference>
<dbReference type="InterPro" id="IPR041735">
    <property type="entry name" value="4OHPhenylPyrv_dOase_C"/>
</dbReference>
<evidence type="ECO:0000313" key="8">
    <source>
        <dbReference type="Proteomes" id="UP001596137"/>
    </source>
</evidence>
<evidence type="ECO:0000256" key="3">
    <source>
        <dbReference type="ARBA" id="ARBA00022723"/>
    </source>
</evidence>
<keyword evidence="7" id="KW-0223">Dioxygenase</keyword>
<dbReference type="PANTHER" id="PTHR11959">
    <property type="entry name" value="4-HYDROXYPHENYLPYRUVATE DIOXYGENASE"/>
    <property type="match status" value="1"/>
</dbReference>
<dbReference type="InterPro" id="IPR005956">
    <property type="entry name" value="4OHPhenylPyrv_dOase"/>
</dbReference>
<dbReference type="Proteomes" id="UP001596137">
    <property type="component" value="Unassembled WGS sequence"/>
</dbReference>
<evidence type="ECO:0000313" key="7">
    <source>
        <dbReference type="EMBL" id="MFC6082764.1"/>
    </source>
</evidence>
<accession>A0ABW1NHA6</accession>
<proteinExistence type="inferred from homology"/>
<keyword evidence="3" id="KW-0479">Metal-binding</keyword>
<sequence length="346" mass="36984">MNHVEFYVSDADAVAGGLTTQYGFRPVARSGPGESVRSIALRQGGITLVVTSAASAGHLVSEYVETHGDGVASIALRVDDARQAFDRAVTRGARPVSAPAPLGDGGVAASIQAFGDVALRFVQLPSGAGDNPVPWLPPVADAEDPSTGLQVLDHFAVCLPPGGVDPHVRFFEKVLGFTMIFKERTVAGEQVMDSKVVQNAAGDITLVLLEPGHIGGEPGQIDEFVKANSGPGVQHIAFSCEDIVRTAGTLQERGVEFLNPPDSYYEMVSGRVPVLREHTLEELERLNILADQDHDGLLFQSFTRSATPRRTYFFEVIERAGATTFGSGNIKALYEAVELEQSRQKS</sequence>
<dbReference type="InterPro" id="IPR037523">
    <property type="entry name" value="VOC_core"/>
</dbReference>
<evidence type="ECO:0000259" key="6">
    <source>
        <dbReference type="PROSITE" id="PS51819"/>
    </source>
</evidence>
<comment type="similarity">
    <text evidence="2">Belongs to the 4HPPD family.</text>
</comment>
<name>A0ABW1NHA6_9ACTN</name>
<dbReference type="InterPro" id="IPR041736">
    <property type="entry name" value="4OHPhenylPyrv_dOase_N"/>
</dbReference>
<evidence type="ECO:0000256" key="2">
    <source>
        <dbReference type="ARBA" id="ARBA00005877"/>
    </source>
</evidence>
<dbReference type="Pfam" id="PF14696">
    <property type="entry name" value="Glyoxalase_5"/>
    <property type="match status" value="1"/>
</dbReference>
<organism evidence="7 8">
    <name type="scientific">Sphaerisporangium aureirubrum</name>
    <dbReference type="NCBI Taxonomy" id="1544736"/>
    <lineage>
        <taxon>Bacteria</taxon>
        <taxon>Bacillati</taxon>
        <taxon>Actinomycetota</taxon>
        <taxon>Actinomycetes</taxon>
        <taxon>Streptosporangiales</taxon>
        <taxon>Streptosporangiaceae</taxon>
        <taxon>Sphaerisporangium</taxon>
    </lineage>
</organism>
<dbReference type="NCBIfam" id="TIGR01263">
    <property type="entry name" value="4HPPD"/>
    <property type="match status" value="1"/>
</dbReference>
<keyword evidence="4" id="KW-0677">Repeat</keyword>
<dbReference type="EC" id="1.13.11.27" evidence="7"/>
<dbReference type="GO" id="GO:0003868">
    <property type="term" value="F:4-hydroxyphenylpyruvate dioxygenase activity"/>
    <property type="evidence" value="ECO:0007669"/>
    <property type="project" value="UniProtKB-EC"/>
</dbReference>
<feature type="domain" description="VOC" evidence="6">
    <location>
        <begin position="1"/>
        <end position="124"/>
    </location>
</feature>
<dbReference type="RefSeq" id="WP_380753528.1">
    <property type="nucleotide sequence ID" value="NZ_JBHSRF010000020.1"/>
</dbReference>
<gene>
    <name evidence="7" type="primary">hppD</name>
    <name evidence="7" type="ORF">ACFP1K_16460</name>
</gene>
<comment type="caution">
    <text evidence="7">The sequence shown here is derived from an EMBL/GenBank/DDBJ whole genome shotgun (WGS) entry which is preliminary data.</text>
</comment>
<dbReference type="CDD" id="cd07250">
    <property type="entry name" value="HPPD_C_like"/>
    <property type="match status" value="1"/>
</dbReference>
<dbReference type="SUPFAM" id="SSF54593">
    <property type="entry name" value="Glyoxalase/Bleomycin resistance protein/Dihydroxybiphenyl dioxygenase"/>
    <property type="match status" value="1"/>
</dbReference>
<dbReference type="InterPro" id="IPR004360">
    <property type="entry name" value="Glyas_Fos-R_dOase_dom"/>
</dbReference>
<protein>
    <submittedName>
        <fullName evidence="7">4-hydroxyphenylpyruvate dioxygenase</fullName>
        <ecNumber evidence="7">1.13.11.27</ecNumber>
    </submittedName>
</protein>
<feature type="domain" description="VOC" evidence="6">
    <location>
        <begin position="151"/>
        <end position="304"/>
    </location>
</feature>
<keyword evidence="7" id="KW-0560">Oxidoreductase</keyword>
<comment type="cofactor">
    <cofactor evidence="1">
        <name>Fe cation</name>
        <dbReference type="ChEBI" id="CHEBI:24875"/>
    </cofactor>
</comment>
<dbReference type="EMBL" id="JBHSRF010000020">
    <property type="protein sequence ID" value="MFC6082764.1"/>
    <property type="molecule type" value="Genomic_DNA"/>
</dbReference>
<reference evidence="8" key="1">
    <citation type="journal article" date="2019" name="Int. J. Syst. Evol. Microbiol.">
        <title>The Global Catalogue of Microorganisms (GCM) 10K type strain sequencing project: providing services to taxonomists for standard genome sequencing and annotation.</title>
        <authorList>
            <consortium name="The Broad Institute Genomics Platform"/>
            <consortium name="The Broad Institute Genome Sequencing Center for Infectious Disease"/>
            <person name="Wu L."/>
            <person name="Ma J."/>
        </authorList>
    </citation>
    <scope>NUCLEOTIDE SEQUENCE [LARGE SCALE GENOMIC DNA]</scope>
    <source>
        <strain evidence="8">JCM 30346</strain>
    </source>
</reference>
<evidence type="ECO:0000256" key="4">
    <source>
        <dbReference type="ARBA" id="ARBA00022737"/>
    </source>
</evidence>
<dbReference type="Gene3D" id="3.10.180.10">
    <property type="entry name" value="2,3-Dihydroxybiphenyl 1,2-Dioxygenase, domain 1"/>
    <property type="match status" value="2"/>
</dbReference>
<dbReference type="PROSITE" id="PS51819">
    <property type="entry name" value="VOC"/>
    <property type="match status" value="2"/>
</dbReference>
<evidence type="ECO:0000256" key="5">
    <source>
        <dbReference type="ARBA" id="ARBA00023004"/>
    </source>
</evidence>
<dbReference type="InterPro" id="IPR029068">
    <property type="entry name" value="Glyas_Bleomycin-R_OHBP_Dase"/>
</dbReference>
<dbReference type="Pfam" id="PF00903">
    <property type="entry name" value="Glyoxalase"/>
    <property type="match status" value="1"/>
</dbReference>
<dbReference type="PIRSF" id="PIRSF009283">
    <property type="entry name" value="HPP_dOase"/>
    <property type="match status" value="1"/>
</dbReference>
<keyword evidence="8" id="KW-1185">Reference proteome</keyword>
<evidence type="ECO:0000256" key="1">
    <source>
        <dbReference type="ARBA" id="ARBA00001962"/>
    </source>
</evidence>